<reference evidence="1 2" key="1">
    <citation type="submission" date="2019-10" db="EMBL/GenBank/DDBJ databases">
        <title>Assembly and Annotation for the nematode Trichostrongylus colubriformis.</title>
        <authorList>
            <person name="Martin J."/>
        </authorList>
    </citation>
    <scope>NUCLEOTIDE SEQUENCE [LARGE SCALE GENOMIC DNA]</scope>
    <source>
        <strain evidence="1">G859</strain>
        <tissue evidence="1">Whole worm</tissue>
    </source>
</reference>
<dbReference type="EMBL" id="WIXE01004003">
    <property type="protein sequence ID" value="KAK5983426.1"/>
    <property type="molecule type" value="Genomic_DNA"/>
</dbReference>
<dbReference type="AlphaFoldDB" id="A0AAN8FPX9"/>
<protein>
    <submittedName>
        <fullName evidence="1">Uncharacterized protein</fullName>
    </submittedName>
</protein>
<proteinExistence type="predicted"/>
<sequence>MFAVIIDNGDDATSRPPLIKTPHIERLNHRFSCEVSIDADDVLYHYGNTCEPIPVYSVDEKPLDGPSTLTNTLKCPVQYISKIPPSMVSDNFCFICDGDEVSVEEILSECQWWKQTSSSTRFYSSDNLTTFHQVTLLTCRGETRGAYRSRVQGGAIAKVSLDKKERETMNSKSGYSYSTSGDQKNLMIALWFPRSTWIFEHPLQNHGTVLCHRPHQQFLEALIHGRKHGLHKKVATHLETFSPVCLGRDRQFHTSSTPSPIHLNLLDRFVDVRA</sequence>
<evidence type="ECO:0000313" key="1">
    <source>
        <dbReference type="EMBL" id="KAK5983426.1"/>
    </source>
</evidence>
<organism evidence="1 2">
    <name type="scientific">Trichostrongylus colubriformis</name>
    <name type="common">Black scour worm</name>
    <dbReference type="NCBI Taxonomy" id="6319"/>
    <lineage>
        <taxon>Eukaryota</taxon>
        <taxon>Metazoa</taxon>
        <taxon>Ecdysozoa</taxon>
        <taxon>Nematoda</taxon>
        <taxon>Chromadorea</taxon>
        <taxon>Rhabditida</taxon>
        <taxon>Rhabditina</taxon>
        <taxon>Rhabditomorpha</taxon>
        <taxon>Strongyloidea</taxon>
        <taxon>Trichostrongylidae</taxon>
        <taxon>Trichostrongylus</taxon>
    </lineage>
</organism>
<keyword evidence="2" id="KW-1185">Reference proteome</keyword>
<comment type="caution">
    <text evidence="1">The sequence shown here is derived from an EMBL/GenBank/DDBJ whole genome shotgun (WGS) entry which is preliminary data.</text>
</comment>
<accession>A0AAN8FPX9</accession>
<dbReference type="Proteomes" id="UP001331761">
    <property type="component" value="Unassembled WGS sequence"/>
</dbReference>
<name>A0AAN8FPX9_TRICO</name>
<evidence type="ECO:0000313" key="2">
    <source>
        <dbReference type="Proteomes" id="UP001331761"/>
    </source>
</evidence>
<gene>
    <name evidence="1" type="ORF">GCK32_006999</name>
</gene>